<evidence type="ECO:0000256" key="8">
    <source>
        <dbReference type="ARBA" id="ARBA00023139"/>
    </source>
</evidence>
<dbReference type="Gene3D" id="1.10.4030.10">
    <property type="entry name" value="Porin chaperone SurA, peptide-binding domain"/>
    <property type="match status" value="1"/>
</dbReference>
<evidence type="ECO:0000256" key="1">
    <source>
        <dbReference type="ARBA" id="ARBA00000971"/>
    </source>
</evidence>
<evidence type="ECO:0000256" key="6">
    <source>
        <dbReference type="ARBA" id="ARBA00023110"/>
    </source>
</evidence>
<gene>
    <name evidence="11" type="primary">prsA</name>
    <name evidence="14" type="ORF">CWS01_11945</name>
</gene>
<keyword evidence="9 11" id="KW-0413">Isomerase</keyword>
<evidence type="ECO:0000256" key="3">
    <source>
        <dbReference type="ARBA" id="ARBA00006071"/>
    </source>
</evidence>
<comment type="catalytic activity">
    <reaction evidence="1 11">
        <text>[protein]-peptidylproline (omega=180) = [protein]-peptidylproline (omega=0)</text>
        <dbReference type="Rhea" id="RHEA:16237"/>
        <dbReference type="Rhea" id="RHEA-COMP:10747"/>
        <dbReference type="Rhea" id="RHEA-COMP:10748"/>
        <dbReference type="ChEBI" id="CHEBI:83833"/>
        <dbReference type="ChEBI" id="CHEBI:83834"/>
        <dbReference type="EC" id="5.2.1.8"/>
    </reaction>
</comment>
<keyword evidence="12" id="KW-0812">Transmembrane</keyword>
<keyword evidence="10" id="KW-0449">Lipoprotein</keyword>
<comment type="subcellular location">
    <subcellularLocation>
        <location evidence="2">Cell membrane</location>
        <topology evidence="2">Lipid-anchor</topology>
    </subcellularLocation>
</comment>
<keyword evidence="12" id="KW-1133">Transmembrane helix</keyword>
<reference evidence="14 15" key="1">
    <citation type="journal article" date="2003" name="Int. J. Syst. Evol. Microbiol.">
        <title>Bacillus nealsonii sp. nov., isolated from a spacecraft-assembly facility, whose spores are gamma-radiation resistant.</title>
        <authorList>
            <person name="Venkateswaran K."/>
            <person name="Kempf M."/>
            <person name="Chen F."/>
            <person name="Satomi M."/>
            <person name="Nicholson W."/>
            <person name="Kern R."/>
        </authorList>
    </citation>
    <scope>NUCLEOTIDE SEQUENCE [LARGE SCALE GENOMIC DNA]</scope>
    <source>
        <strain evidence="14 15">FO-92</strain>
    </source>
</reference>
<dbReference type="EMBL" id="PISE01000024">
    <property type="protein sequence ID" value="PKG23439.1"/>
    <property type="molecule type" value="Genomic_DNA"/>
</dbReference>
<keyword evidence="4 11" id="KW-1003">Cell membrane</keyword>
<dbReference type="InterPro" id="IPR027304">
    <property type="entry name" value="Trigger_fact/SurA_dom_sf"/>
</dbReference>
<evidence type="ECO:0000313" key="14">
    <source>
        <dbReference type="EMBL" id="PKG23439.1"/>
    </source>
</evidence>
<dbReference type="PANTHER" id="PTHR47245:SF1">
    <property type="entry name" value="FOLDASE PROTEIN PRSA"/>
    <property type="match status" value="1"/>
</dbReference>
<dbReference type="InterPro" id="IPR023059">
    <property type="entry name" value="Foldase_PrsA"/>
</dbReference>
<evidence type="ECO:0000256" key="5">
    <source>
        <dbReference type="ARBA" id="ARBA00022729"/>
    </source>
</evidence>
<dbReference type="Gene3D" id="3.10.50.40">
    <property type="match status" value="1"/>
</dbReference>
<dbReference type="InterPro" id="IPR000297">
    <property type="entry name" value="PPIase_PpiC"/>
</dbReference>
<keyword evidence="15" id="KW-1185">Reference proteome</keyword>
<evidence type="ECO:0000256" key="4">
    <source>
        <dbReference type="ARBA" id="ARBA00022475"/>
    </source>
</evidence>
<accession>A0A2N0Z1S2</accession>
<keyword evidence="7 11" id="KW-0472">Membrane</keyword>
<dbReference type="GO" id="GO:0005886">
    <property type="term" value="C:plasma membrane"/>
    <property type="evidence" value="ECO:0007669"/>
    <property type="project" value="UniProtKB-SubCell"/>
</dbReference>
<name>A0A2N0Z1S2_9BACI</name>
<evidence type="ECO:0000313" key="15">
    <source>
        <dbReference type="Proteomes" id="UP000233375"/>
    </source>
</evidence>
<evidence type="ECO:0000256" key="11">
    <source>
        <dbReference type="HAMAP-Rule" id="MF_01145"/>
    </source>
</evidence>
<dbReference type="PANTHER" id="PTHR47245">
    <property type="entry name" value="PEPTIDYLPROLYL ISOMERASE"/>
    <property type="match status" value="1"/>
</dbReference>
<keyword evidence="8" id="KW-0564">Palmitate</keyword>
<dbReference type="OrthoDB" id="14196at2"/>
<keyword evidence="6 11" id="KW-0697">Rotamase</keyword>
<evidence type="ECO:0000256" key="10">
    <source>
        <dbReference type="ARBA" id="ARBA00023288"/>
    </source>
</evidence>
<evidence type="ECO:0000256" key="7">
    <source>
        <dbReference type="ARBA" id="ARBA00023136"/>
    </source>
</evidence>
<dbReference type="RefSeq" id="WP_101177431.1">
    <property type="nucleotide sequence ID" value="NZ_PISE01000024.1"/>
</dbReference>
<comment type="caution">
    <text evidence="14">The sequence shown here is derived from an EMBL/GenBank/DDBJ whole genome shotgun (WGS) entry which is preliminary data.</text>
</comment>
<dbReference type="GO" id="GO:0003755">
    <property type="term" value="F:peptidyl-prolyl cis-trans isomerase activity"/>
    <property type="evidence" value="ECO:0007669"/>
    <property type="project" value="UniProtKB-UniRule"/>
</dbReference>
<comment type="function">
    <text evidence="11">Plays a major role in protein secretion by helping the post-translocational extracellular folding of several secreted proteins.</text>
</comment>
<dbReference type="AlphaFoldDB" id="A0A2N0Z1S2"/>
<dbReference type="SUPFAM" id="SSF54534">
    <property type="entry name" value="FKBP-like"/>
    <property type="match status" value="1"/>
</dbReference>
<evidence type="ECO:0000256" key="2">
    <source>
        <dbReference type="ARBA" id="ARBA00004193"/>
    </source>
</evidence>
<evidence type="ECO:0000259" key="13">
    <source>
        <dbReference type="PROSITE" id="PS50198"/>
    </source>
</evidence>
<protein>
    <recommendedName>
        <fullName evidence="11">Foldase protein PrsA</fullName>
        <ecNumber evidence="11">5.2.1.8</ecNumber>
    </recommendedName>
</protein>
<dbReference type="Proteomes" id="UP000233375">
    <property type="component" value="Unassembled WGS sequence"/>
</dbReference>
<proteinExistence type="inferred from homology"/>
<sequence>MKKNKKILFSILGAVLIALIIVAVVLVQKNNTAATVDGEKISKSELNEALNTQYGSTILDSLIADKIVDLEADKENVKITDKEKKAEMDTLIESYGGEEAFNSALETNNASKADIEEQMVRYLKIKKLLEPSIKITDDEIKAYFEENKANYDQAEQVEASHILVADEKTAKEVKKKLDEGGDFAKLAKEYSTDTATKENGGELGYFTSGQMAAEFEKAAFAMKVDEISDPVKTDYGYHIIKVTGHKDAVSAKLEDHKTEVKETLLESKLQTEYSTWLTEKKEKYKIKNYLND</sequence>
<dbReference type="GO" id="GO:0006457">
    <property type="term" value="P:protein folding"/>
    <property type="evidence" value="ECO:0007669"/>
    <property type="project" value="UniProtKB-UniRule"/>
</dbReference>
<dbReference type="InterPro" id="IPR023058">
    <property type="entry name" value="PPIase_PpiC_CS"/>
</dbReference>
<dbReference type="PROSITE" id="PS50198">
    <property type="entry name" value="PPIC_PPIASE_2"/>
    <property type="match status" value="1"/>
</dbReference>
<dbReference type="InterPro" id="IPR050245">
    <property type="entry name" value="PrsA_foldase"/>
</dbReference>
<keyword evidence="5 11" id="KW-0732">Signal</keyword>
<evidence type="ECO:0000256" key="12">
    <source>
        <dbReference type="SAM" id="Phobius"/>
    </source>
</evidence>
<evidence type="ECO:0000256" key="9">
    <source>
        <dbReference type="ARBA" id="ARBA00023235"/>
    </source>
</evidence>
<dbReference type="InterPro" id="IPR046357">
    <property type="entry name" value="PPIase_dom_sf"/>
</dbReference>
<dbReference type="PROSITE" id="PS01096">
    <property type="entry name" value="PPIC_PPIASE_1"/>
    <property type="match status" value="1"/>
</dbReference>
<dbReference type="EC" id="5.2.1.8" evidence="11"/>
<dbReference type="SUPFAM" id="SSF109998">
    <property type="entry name" value="Triger factor/SurA peptide-binding domain-like"/>
    <property type="match status" value="1"/>
</dbReference>
<feature type="domain" description="PpiC" evidence="13">
    <location>
        <begin position="154"/>
        <end position="244"/>
    </location>
</feature>
<dbReference type="HAMAP" id="MF_01145">
    <property type="entry name" value="Foldase_PrsA"/>
    <property type="match status" value="1"/>
</dbReference>
<feature type="transmembrane region" description="Helical" evidence="12">
    <location>
        <begin position="7"/>
        <end position="27"/>
    </location>
</feature>
<comment type="similarity">
    <text evidence="3 11">Belongs to the PrsA family.</text>
</comment>
<organism evidence="14 15">
    <name type="scientific">Niallia nealsonii</name>
    <dbReference type="NCBI Taxonomy" id="115979"/>
    <lineage>
        <taxon>Bacteria</taxon>
        <taxon>Bacillati</taxon>
        <taxon>Bacillota</taxon>
        <taxon>Bacilli</taxon>
        <taxon>Bacillales</taxon>
        <taxon>Bacillaceae</taxon>
        <taxon>Niallia</taxon>
    </lineage>
</organism>
<dbReference type="Pfam" id="PF00639">
    <property type="entry name" value="Rotamase"/>
    <property type="match status" value="1"/>
</dbReference>